<dbReference type="Pfam" id="PF11740">
    <property type="entry name" value="KfrA_N"/>
    <property type="match status" value="1"/>
</dbReference>
<reference evidence="3" key="1">
    <citation type="journal article" date="1998" name="FEMS Microbiol. Lett.">
        <title>Sequence analysis of plasmid pRA2 from Pseudomonas alcaligenes NCIB 9867 (P25X) reveals a novel replication region.</title>
        <authorList>
            <person name="Kwong S.M."/>
            <person name="Yeo C.C."/>
            <person name="Chuah D."/>
            <person name="Poh C.L."/>
        </authorList>
    </citation>
    <scope>NUCLEOTIDE SEQUENCE</scope>
    <source>
        <strain evidence="3">NCIB 9867</strain>
        <plasmid evidence="3">pRA2</plasmid>
    </source>
</reference>
<gene>
    <name evidence="3" type="primary">kfrA</name>
</gene>
<reference evidence="3" key="3">
    <citation type="journal article" date="2000" name="J. Bacteriol.">
        <title>Characterization of the endogenous plasmid from Pseudomonas alcaligenes NCIB 9867: DNA sequence and mechanism of transfer.</title>
        <authorList>
            <person name="Kwong S.M."/>
            <person name="Yeo C.C."/>
            <person name="Suwanto A."/>
            <person name="Poh C.L."/>
        </authorList>
    </citation>
    <scope>NUCLEOTIDE SEQUENCE</scope>
    <source>
        <strain evidence="3">NCIB 9867</strain>
        <plasmid evidence="3">pRA2</plasmid>
    </source>
</reference>
<dbReference type="AlphaFoldDB" id="O30880"/>
<keyword evidence="3" id="KW-0614">Plasmid</keyword>
<accession>O30880</accession>
<evidence type="ECO:0000256" key="1">
    <source>
        <dbReference type="SAM" id="MobiDB-lite"/>
    </source>
</evidence>
<dbReference type="InterPro" id="IPR021104">
    <property type="entry name" value="KfrA_DNA-bd_N"/>
</dbReference>
<reference evidence="3" key="2">
    <citation type="journal article" date="1998" name="FEMS Microbiol. Lett.">
        <title>Tn5563, a transposon encoding putative mercuric ion transport proteins located on plasmid pRA2 of Pseudomonas alcaligenes.</title>
        <authorList>
            <person name="Yeo C.C."/>
            <person name="Tham J.M."/>
            <person name="Kwong S.M."/>
            <person name="Yiin S."/>
            <person name="Poh C.L."/>
        </authorList>
    </citation>
    <scope>NUCLEOTIDE SEQUENCE</scope>
    <source>
        <strain evidence="3">NCIB 9867</strain>
        <plasmid evidence="3">pRA2</plasmid>
    </source>
</reference>
<feature type="region of interest" description="Disordered" evidence="1">
    <location>
        <begin position="280"/>
        <end position="305"/>
    </location>
</feature>
<organism evidence="3">
    <name type="scientific">Aquipseudomonas alcaligenes</name>
    <name type="common">Pseudomonas alcaligenes</name>
    <dbReference type="NCBI Taxonomy" id="43263"/>
    <lineage>
        <taxon>Bacteria</taxon>
        <taxon>Pseudomonadati</taxon>
        <taxon>Pseudomonadota</taxon>
        <taxon>Gammaproteobacteria</taxon>
        <taxon>Pseudomonadales</taxon>
        <taxon>Pseudomonadaceae</taxon>
        <taxon>Aquipseudomonas</taxon>
    </lineage>
</organism>
<dbReference type="EMBL" id="U88088">
    <property type="protein sequence ID" value="AAB70930.1"/>
    <property type="molecule type" value="Genomic_DNA"/>
</dbReference>
<protein>
    <submittedName>
        <fullName evidence="3">KfrA</fullName>
    </submittedName>
</protein>
<geneLocation type="plasmid" evidence="3">
    <name>pRA2</name>
</geneLocation>
<sequence length="341" mass="37112">MEHQDNNIGSAAIPSDVRARIIEAANQLLEASGGACYPTQAEVRRVAQADMNATSLVMREWKRQQTAKPEPVAVAVPEAVQHAAQEQAAIVWLSAQDLANASLRAAQDSWAVERAEMESMRQELAQLFESQAGELEEVQQALAVTIRAKEEAERTAASLAERLSVQQNRADQAEARAKEIEHRAADLKEELARAHDETKAVRQELTDARVLHLAETEQLKTVAAQQIEQARSELATFKGKAEAIQESQTQQIEQLQADLLQCKAQLATVTAEGKAAAQDAAREAKRSEGLQAERDQAQQVAAAARESAARLAGQLEAVESQSAALLERLSKPKAVKPKSEQ</sequence>
<name>O30880_AQUAC</name>
<evidence type="ECO:0000259" key="2">
    <source>
        <dbReference type="Pfam" id="PF11740"/>
    </source>
</evidence>
<proteinExistence type="predicted"/>
<feature type="compositionally biased region" description="Basic and acidic residues" evidence="1">
    <location>
        <begin position="280"/>
        <end position="296"/>
    </location>
</feature>
<feature type="domain" description="KfrA N-terminal DNA-binding" evidence="2">
    <location>
        <begin position="20"/>
        <end position="131"/>
    </location>
</feature>
<evidence type="ECO:0000313" key="3">
    <source>
        <dbReference type="EMBL" id="AAB70930.1"/>
    </source>
</evidence>